<feature type="region of interest" description="Disordered" evidence="4">
    <location>
        <begin position="655"/>
        <end position="680"/>
    </location>
</feature>
<gene>
    <name evidence="5" type="ORF">PENSUB_10449</name>
</gene>
<feature type="compositionally biased region" description="Basic and acidic residues" evidence="4">
    <location>
        <begin position="709"/>
        <end position="719"/>
    </location>
</feature>
<feature type="repeat" description="ANK" evidence="3">
    <location>
        <begin position="365"/>
        <end position="393"/>
    </location>
</feature>
<dbReference type="STRING" id="1316194.A0A1Q5T9K1"/>
<feature type="repeat" description="ANK" evidence="3">
    <location>
        <begin position="256"/>
        <end position="288"/>
    </location>
</feature>
<dbReference type="SMART" id="SM00248">
    <property type="entry name" value="ANK"/>
    <property type="match status" value="12"/>
</dbReference>
<feature type="compositionally biased region" description="Acidic residues" evidence="4">
    <location>
        <begin position="303"/>
        <end position="319"/>
    </location>
</feature>
<dbReference type="PANTHER" id="PTHR24198:SF165">
    <property type="entry name" value="ANKYRIN REPEAT-CONTAINING PROTEIN-RELATED"/>
    <property type="match status" value="1"/>
</dbReference>
<dbReference type="SUPFAM" id="SSF48403">
    <property type="entry name" value="Ankyrin repeat"/>
    <property type="match status" value="2"/>
</dbReference>
<dbReference type="Pfam" id="PF00023">
    <property type="entry name" value="Ank"/>
    <property type="match status" value="1"/>
</dbReference>
<dbReference type="Gene3D" id="1.25.40.20">
    <property type="entry name" value="Ankyrin repeat-containing domain"/>
    <property type="match status" value="5"/>
</dbReference>
<dbReference type="Proteomes" id="UP000186955">
    <property type="component" value="Unassembled WGS sequence"/>
</dbReference>
<feature type="repeat" description="ANK" evidence="3">
    <location>
        <begin position="1137"/>
        <end position="1169"/>
    </location>
</feature>
<evidence type="ECO:0000256" key="4">
    <source>
        <dbReference type="SAM" id="MobiDB-lite"/>
    </source>
</evidence>
<proteinExistence type="predicted"/>
<sequence length="1449" mass="163580">MRTEGLARLLVLEKLPKPNDRDTYLRKRREERGRPPLSLYLRRRQGKELHGNIKDDWEDEVPEWQEEDQISDYHTFTIPYGRRFNARKIEKLLYTKDLLLNAQWNQKKDREVYLHRHPAFFGEAEHVIGDCCGFCPQPVTDEERKIAEEESKIYISGKISFIKDDPGRQEIGSFNPITETDWTEMAYVGRTELLCQAIVSHDLEAVKQFLDQEDSDPDRRDYTGRTPLQLACMSSTPEIVQCLVDRGARLIARMADGQTALHLAAARGATEIVRILLTKSNENEEAESRKTDDQKPTPMNVDSPEDEDADDDEDEDDMDAASHTSASFVKVDKENGDESASTFDTIEENDMDPDIYDINVTAWDNLASPLHLAIVHGHVETVKELVTSFGADVLLPIKILDDYSKQPSGAILTLVLVLALPLDKAREMSQTLLKLGASPAQADTSHYTVLHYLAQSDYSDLLDVYQEHDGPAMQRAINYLAVEGPWYSSSYNFSSALVNALCAKNPTGAKKLLDLGAKPSHELGECLKALKSQMPDAMRYGGEQKLEDKGSKQPIIFAIENDLPLVAIDLLQRGVDPNTDHEQRHDFRETALDCTKRCLKELENSLKNESPTRRPYGIPDGVIFEQDEESYLADFQEGSYKMFAAKAQLKNAKENNKKAEEYEESQKDKAPEEKPGEAEKRQAVAALIKDYELLKAELLSKDAKTWQELHPGETQDPGHRQTRRNQQKQSPKKIFKVEFFSSLASLSDVEREGYEKLFEAAWNGDLNTIESLTLSMWGPAKDQLPLQMSRSDALGLTCLQISVMRGHLRVAKAILGIIRVQYKVKEPEARQHFEMDIDTDGESSDDEGLNIVGHTVNEQFTYENVGEVASKVESDVSPRVALQRLFRPRLFLEEEVPGKEDLRLVGMNNWSASSYLMVNNLFKYAIFKNDLDLLDWLLKTGHECASTDPADKTAFTLGQEELQLAILLGHTDCLGLLIQGTAAGLPLLKLSKASGVAAQEEPEYYQGLSIRGQKRKDWADAGRPENGQLSRGSNEAGRPPVLISALQGKMASTEWLLGTAPSRYYLEYVNAHLEDENIQRLSQAKLGLEASVLKWLQNRNNLVLHCAVMSRPCDESERLVQYLVDHHPECLEVKSSEGHTPLALAVSLHRLSFARILIQAGANQAARDTEGCNLLHLVLCSISGSPARHADKVSQLIDLMDKEHVSTMLTQRAGEGSRTPYARWLQKYPDFDISTEAHYSVPNQPSNKESTSSITKLFLTLGESTNQKYLELLDGAGNTPVHECVKRGFPQILEPILDSRPDLLYRENATGSTPIDMAVDAWVNETTRTVPMIAVSSMNRRPEWQNITQRQPQFFIKDKDWRTKAQMMVEVCRKRAQQSPQKRRLVSLFEANEVAKRLATKGKAGGDGDDDYNGHRYGRYRHRREREEDEADEKLDEVALWQGWAAQWK</sequence>
<evidence type="ECO:0000256" key="2">
    <source>
        <dbReference type="ARBA" id="ARBA00023043"/>
    </source>
</evidence>
<evidence type="ECO:0000313" key="6">
    <source>
        <dbReference type="Proteomes" id="UP000186955"/>
    </source>
</evidence>
<accession>A0A1Q5T9K1</accession>
<feature type="region of interest" description="Disordered" evidence="4">
    <location>
        <begin position="1016"/>
        <end position="1036"/>
    </location>
</feature>
<dbReference type="PROSITE" id="PS50088">
    <property type="entry name" value="ANK_REPEAT"/>
    <property type="match status" value="4"/>
</dbReference>
<organism evidence="5 6">
    <name type="scientific">Penicillium subrubescens</name>
    <dbReference type="NCBI Taxonomy" id="1316194"/>
    <lineage>
        <taxon>Eukaryota</taxon>
        <taxon>Fungi</taxon>
        <taxon>Dikarya</taxon>
        <taxon>Ascomycota</taxon>
        <taxon>Pezizomycotina</taxon>
        <taxon>Eurotiomycetes</taxon>
        <taxon>Eurotiomycetidae</taxon>
        <taxon>Eurotiales</taxon>
        <taxon>Aspergillaceae</taxon>
        <taxon>Penicillium</taxon>
    </lineage>
</organism>
<feature type="region of interest" description="Disordered" evidence="4">
    <location>
        <begin position="1400"/>
        <end position="1433"/>
    </location>
</feature>
<feature type="region of interest" description="Disordered" evidence="4">
    <location>
        <begin position="282"/>
        <end position="345"/>
    </location>
</feature>
<feature type="repeat" description="ANK" evidence="3">
    <location>
        <begin position="223"/>
        <end position="255"/>
    </location>
</feature>
<keyword evidence="6" id="KW-1185">Reference proteome</keyword>
<keyword evidence="2 3" id="KW-0040">ANK repeat</keyword>
<comment type="caution">
    <text evidence="5">The sequence shown here is derived from an EMBL/GenBank/DDBJ whole genome shotgun (WGS) entry which is preliminary data.</text>
</comment>
<evidence type="ECO:0008006" key="7">
    <source>
        <dbReference type="Google" id="ProtNLM"/>
    </source>
</evidence>
<feature type="region of interest" description="Disordered" evidence="4">
    <location>
        <begin position="709"/>
        <end position="731"/>
    </location>
</feature>
<dbReference type="Pfam" id="PF12796">
    <property type="entry name" value="Ank_2"/>
    <property type="match status" value="1"/>
</dbReference>
<keyword evidence="1" id="KW-0677">Repeat</keyword>
<reference evidence="5 6" key="1">
    <citation type="submission" date="2016-10" db="EMBL/GenBank/DDBJ databases">
        <title>Genome sequence of the ascomycete fungus Penicillium subrubescens.</title>
        <authorList>
            <person name="De Vries R.P."/>
            <person name="Peng M."/>
            <person name="Dilokpimol A."/>
            <person name="Hilden K."/>
            <person name="Makela M.R."/>
            <person name="Grigoriev I."/>
            <person name="Riley R."/>
            <person name="Granchi Z."/>
        </authorList>
    </citation>
    <scope>NUCLEOTIDE SEQUENCE [LARGE SCALE GENOMIC DNA]</scope>
    <source>
        <strain evidence="5 6">CBS 132785</strain>
    </source>
</reference>
<protein>
    <recommendedName>
        <fullName evidence="7">Ankyrin repeat protein</fullName>
    </recommendedName>
</protein>
<dbReference type="EMBL" id="MNBE01000697">
    <property type="protein sequence ID" value="OKO96895.1"/>
    <property type="molecule type" value="Genomic_DNA"/>
</dbReference>
<name>A0A1Q5T9K1_9EURO</name>
<feature type="compositionally biased region" description="Basic residues" evidence="4">
    <location>
        <begin position="720"/>
        <end position="731"/>
    </location>
</feature>
<dbReference type="InterPro" id="IPR002110">
    <property type="entry name" value="Ankyrin_rpt"/>
</dbReference>
<dbReference type="InterPro" id="IPR036770">
    <property type="entry name" value="Ankyrin_rpt-contain_sf"/>
</dbReference>
<dbReference type="PROSITE" id="PS50297">
    <property type="entry name" value="ANK_REP_REGION"/>
    <property type="match status" value="4"/>
</dbReference>
<feature type="compositionally biased region" description="Basic and acidic residues" evidence="4">
    <location>
        <begin position="286"/>
        <end position="295"/>
    </location>
</feature>
<evidence type="ECO:0000256" key="1">
    <source>
        <dbReference type="ARBA" id="ARBA00022737"/>
    </source>
</evidence>
<dbReference type="PANTHER" id="PTHR24198">
    <property type="entry name" value="ANKYRIN REPEAT AND PROTEIN KINASE DOMAIN-CONTAINING PROTEIN"/>
    <property type="match status" value="1"/>
</dbReference>
<evidence type="ECO:0000313" key="5">
    <source>
        <dbReference type="EMBL" id="OKO96895.1"/>
    </source>
</evidence>
<evidence type="ECO:0000256" key="3">
    <source>
        <dbReference type="PROSITE-ProRule" id="PRU00023"/>
    </source>
</evidence>